<feature type="compositionally biased region" description="Polar residues" evidence="1">
    <location>
        <begin position="132"/>
        <end position="142"/>
    </location>
</feature>
<accession>A0A813TC60</accession>
<evidence type="ECO:0000313" key="6">
    <source>
        <dbReference type="Proteomes" id="UP000663852"/>
    </source>
</evidence>
<feature type="compositionally biased region" description="Polar residues" evidence="1">
    <location>
        <begin position="404"/>
        <end position="415"/>
    </location>
</feature>
<organism evidence="3 6">
    <name type="scientific">Adineta ricciae</name>
    <name type="common">Rotifer</name>
    <dbReference type="NCBI Taxonomy" id="249248"/>
    <lineage>
        <taxon>Eukaryota</taxon>
        <taxon>Metazoa</taxon>
        <taxon>Spiralia</taxon>
        <taxon>Gnathifera</taxon>
        <taxon>Rotifera</taxon>
        <taxon>Eurotatoria</taxon>
        <taxon>Bdelloidea</taxon>
        <taxon>Adinetida</taxon>
        <taxon>Adinetidae</taxon>
        <taxon>Adineta</taxon>
    </lineage>
</organism>
<dbReference type="EMBL" id="CAJNOR010000733">
    <property type="protein sequence ID" value="CAF0994150.1"/>
    <property type="molecule type" value="Genomic_DNA"/>
</dbReference>
<feature type="region of interest" description="Disordered" evidence="1">
    <location>
        <begin position="472"/>
        <end position="494"/>
    </location>
</feature>
<gene>
    <name evidence="3" type="ORF">EDS130_LOCUS5389</name>
    <name evidence="4" type="ORF">XAT740_LOCUS12856</name>
</gene>
<reference evidence="3" key="1">
    <citation type="submission" date="2021-02" db="EMBL/GenBank/DDBJ databases">
        <authorList>
            <person name="Nowell W R."/>
        </authorList>
    </citation>
    <scope>NUCLEOTIDE SEQUENCE</scope>
</reference>
<feature type="compositionally biased region" description="Basic and acidic residues" evidence="1">
    <location>
        <begin position="16"/>
        <end position="39"/>
    </location>
</feature>
<evidence type="ECO:0000313" key="4">
    <source>
        <dbReference type="EMBL" id="CAF0994150.1"/>
    </source>
</evidence>
<protein>
    <recommendedName>
        <fullName evidence="2">DUF4614 domain-containing protein</fullName>
    </recommendedName>
</protein>
<feature type="domain" description="DUF4614" evidence="2">
    <location>
        <begin position="458"/>
        <end position="601"/>
    </location>
</feature>
<feature type="compositionally biased region" description="Low complexity" evidence="1">
    <location>
        <begin position="316"/>
        <end position="329"/>
    </location>
</feature>
<feature type="compositionally biased region" description="Low complexity" evidence="1">
    <location>
        <begin position="85"/>
        <end position="95"/>
    </location>
</feature>
<sequence length="617" mass="68873">MATLSELTARVAQRKQRLEEEQQRFDRKLHIHAQNHDGISEPSELESSRQAPPKPKRRHHRSTNNKSAFDDDSSLHFNYSEKQSDSTATTTSTNTPREANRFVKKSSNVPVLTEKISVTRSPRDVSSPRVLTKQSASKNLQPPTAVASSGLLGQSSLLARATRRTQLYTQGIELEPGTFAQGLDEDESSSDATSTSTSKKIAAGRKTFLKKPVNNAPNSEVPELLHLDSETNNSEQEKKKSKHRKNSRAPSVHDTEDDSSIDFLGDGSSSEGRKTPTLTPRKGILKSPKDYPKENEHFVQFSKKLVTVQSDDERAPTPTRTSRSTTPRRVQIAKPPSPIDDAIPSETESISTAIDIANENDYSIPFSDHVSESVADNMFANLVMNDEPLIAPTVTTKSPRRTSPIGTTKKSSTTPVKDHSSHRTLSDISDEDNTRTDDIPEEIGADIYSEDFSSAIHTETSTPRVPTPTKVRIEKPVQPDPNRSTRKATTENQEVQVDLTSTPFQSSLNQVHSIYLINQNDLNEARPSALIRSVIEPNVLQSLLTTNPVLLAVDDLIREQSSLLRSFIQLQRTYYESTIRSIRPEHVYITKDNSLRYIAEQQQSRMYHRSNDDSMTN</sequence>
<comment type="caution">
    <text evidence="3">The sequence shown here is derived from an EMBL/GenBank/DDBJ whole genome shotgun (WGS) entry which is preliminary data.</text>
</comment>
<dbReference type="OrthoDB" id="2151530at2759"/>
<feature type="compositionally biased region" description="Basic and acidic residues" evidence="1">
    <location>
        <begin position="287"/>
        <end position="297"/>
    </location>
</feature>
<dbReference type="Pfam" id="PF15391">
    <property type="entry name" value="DUF4614"/>
    <property type="match status" value="1"/>
</dbReference>
<proteinExistence type="predicted"/>
<feature type="compositionally biased region" description="Polar residues" evidence="1">
    <location>
        <begin position="105"/>
        <end position="120"/>
    </location>
</feature>
<feature type="compositionally biased region" description="Basic and acidic residues" evidence="1">
    <location>
        <begin position="416"/>
        <end position="425"/>
    </location>
</feature>
<dbReference type="InterPro" id="IPR027884">
    <property type="entry name" value="DUF4614"/>
</dbReference>
<dbReference type="Proteomes" id="UP000663828">
    <property type="component" value="Unassembled WGS sequence"/>
</dbReference>
<dbReference type="Proteomes" id="UP000663852">
    <property type="component" value="Unassembled WGS sequence"/>
</dbReference>
<evidence type="ECO:0000259" key="2">
    <source>
        <dbReference type="Pfam" id="PF15391"/>
    </source>
</evidence>
<feature type="compositionally biased region" description="Basic residues" evidence="1">
    <location>
        <begin position="54"/>
        <end position="63"/>
    </location>
</feature>
<feature type="region of interest" description="Disordered" evidence="1">
    <location>
        <begin position="1"/>
        <end position="154"/>
    </location>
</feature>
<keyword evidence="5" id="KW-1185">Reference proteome</keyword>
<dbReference type="EMBL" id="CAJNOJ010000015">
    <property type="protein sequence ID" value="CAF0811833.1"/>
    <property type="molecule type" value="Genomic_DNA"/>
</dbReference>
<evidence type="ECO:0000313" key="5">
    <source>
        <dbReference type="Proteomes" id="UP000663828"/>
    </source>
</evidence>
<feature type="region of interest" description="Disordered" evidence="1">
    <location>
        <begin position="169"/>
        <end position="344"/>
    </location>
</feature>
<evidence type="ECO:0000256" key="1">
    <source>
        <dbReference type="SAM" id="MobiDB-lite"/>
    </source>
</evidence>
<dbReference type="AlphaFoldDB" id="A0A813TC60"/>
<name>A0A813TC60_ADIRI</name>
<feature type="region of interest" description="Disordered" evidence="1">
    <location>
        <begin position="391"/>
        <end position="438"/>
    </location>
</feature>
<evidence type="ECO:0000313" key="3">
    <source>
        <dbReference type="EMBL" id="CAF0811833.1"/>
    </source>
</evidence>